<keyword evidence="4" id="KW-0378">Hydrolase</keyword>
<gene>
    <name evidence="4" type="ordered locus">Solca_1618</name>
</gene>
<dbReference type="STRING" id="929556.Solca_1618"/>
<name>H8KVR2_SOLCM</name>
<proteinExistence type="predicted"/>
<dbReference type="Gene3D" id="2.60.40.1180">
    <property type="entry name" value="Golgi alpha-mannosidase II"/>
    <property type="match status" value="1"/>
</dbReference>
<dbReference type="SUPFAM" id="SSF48208">
    <property type="entry name" value="Six-hairpin glycosidases"/>
    <property type="match status" value="1"/>
</dbReference>
<protein>
    <submittedName>
        <fullName evidence="4">Trehalose/maltose hydrolase or phosphorylase</fullName>
    </submittedName>
</protein>
<dbReference type="PROSITE" id="PS51257">
    <property type="entry name" value="PROKAR_LIPOPROTEIN"/>
    <property type="match status" value="1"/>
</dbReference>
<dbReference type="EMBL" id="CP003349">
    <property type="protein sequence ID" value="AFD06685.1"/>
    <property type="molecule type" value="Genomic_DNA"/>
</dbReference>
<dbReference type="AlphaFoldDB" id="H8KVR2"/>
<dbReference type="Pfam" id="PF22124">
    <property type="entry name" value="Glyco_hydro_95_cat"/>
    <property type="match status" value="1"/>
</dbReference>
<dbReference type="eggNOG" id="COG1554">
    <property type="taxonomic scope" value="Bacteria"/>
</dbReference>
<evidence type="ECO:0000259" key="2">
    <source>
        <dbReference type="Pfam" id="PF21307"/>
    </source>
</evidence>
<dbReference type="GO" id="GO:0004560">
    <property type="term" value="F:alpha-L-fucosidase activity"/>
    <property type="evidence" value="ECO:0007669"/>
    <property type="project" value="InterPro"/>
</dbReference>
<dbReference type="Gene3D" id="2.70.98.50">
    <property type="entry name" value="putative glycoside hydrolase family protein from bacillus halodurans"/>
    <property type="match status" value="1"/>
</dbReference>
<evidence type="ECO:0000259" key="3">
    <source>
        <dbReference type="Pfam" id="PF22124"/>
    </source>
</evidence>
<dbReference type="PIRSF" id="PIRSF007663">
    <property type="entry name" value="UCP007663"/>
    <property type="match status" value="1"/>
</dbReference>
<accession>H8KVR2</accession>
<organism evidence="4 5">
    <name type="scientific">Solitalea canadensis (strain ATCC 29591 / DSM 3403 / JCM 21819 / LMG 8368 / NBRC 15130 / NCIMB 12057 / USAM 9D)</name>
    <name type="common">Flexibacter canadensis</name>
    <dbReference type="NCBI Taxonomy" id="929556"/>
    <lineage>
        <taxon>Bacteria</taxon>
        <taxon>Pseudomonadati</taxon>
        <taxon>Bacteroidota</taxon>
        <taxon>Sphingobacteriia</taxon>
        <taxon>Sphingobacteriales</taxon>
        <taxon>Sphingobacteriaceae</taxon>
        <taxon>Solitalea</taxon>
    </lineage>
</organism>
<evidence type="ECO:0000313" key="5">
    <source>
        <dbReference type="Proteomes" id="UP000007590"/>
    </source>
</evidence>
<feature type="domain" description="Glycosyl hydrolase family 95 catalytic" evidence="3">
    <location>
        <begin position="309"/>
        <end position="700"/>
    </location>
</feature>
<dbReference type="RefSeq" id="WP_014679912.1">
    <property type="nucleotide sequence ID" value="NC_017770.1"/>
</dbReference>
<dbReference type="InterPro" id="IPR013780">
    <property type="entry name" value="Glyco_hydro_b"/>
</dbReference>
<evidence type="ECO:0000259" key="1">
    <source>
        <dbReference type="Pfam" id="PF14498"/>
    </source>
</evidence>
<feature type="domain" description="Glycosyl hydrolase family 95 N-terminal" evidence="1">
    <location>
        <begin position="44"/>
        <end position="287"/>
    </location>
</feature>
<dbReference type="PANTHER" id="PTHR31084:SF0">
    <property type="entry name" value="ALPHA-L-FUCOSIDASE 2"/>
    <property type="match status" value="1"/>
</dbReference>
<keyword evidence="5" id="KW-1185">Reference proteome</keyword>
<dbReference type="InterPro" id="IPR054363">
    <property type="entry name" value="GH95_cat"/>
</dbReference>
<dbReference type="InterPro" id="IPR012341">
    <property type="entry name" value="6hp_glycosidase-like_sf"/>
</dbReference>
<dbReference type="Gene3D" id="1.50.10.10">
    <property type="match status" value="1"/>
</dbReference>
<dbReference type="Proteomes" id="UP000007590">
    <property type="component" value="Chromosome"/>
</dbReference>
<dbReference type="InterPro" id="IPR049053">
    <property type="entry name" value="AFCA-like_C"/>
</dbReference>
<reference evidence="4" key="1">
    <citation type="submission" date="2012-02" db="EMBL/GenBank/DDBJ databases">
        <title>The complete genome of Solitalea canadensis DSM 3403.</title>
        <authorList>
            <consortium name="US DOE Joint Genome Institute (JGI-PGF)"/>
            <person name="Lucas S."/>
            <person name="Copeland A."/>
            <person name="Lapidus A."/>
            <person name="Glavina del Rio T."/>
            <person name="Dalin E."/>
            <person name="Tice H."/>
            <person name="Bruce D."/>
            <person name="Goodwin L."/>
            <person name="Pitluck S."/>
            <person name="Peters L."/>
            <person name="Ovchinnikova G."/>
            <person name="Lu M."/>
            <person name="Kyrpides N."/>
            <person name="Mavromatis K."/>
            <person name="Ivanova N."/>
            <person name="Brettin T."/>
            <person name="Detter J.C."/>
            <person name="Han C."/>
            <person name="Larimer F."/>
            <person name="Land M."/>
            <person name="Hauser L."/>
            <person name="Markowitz V."/>
            <person name="Cheng J.-F."/>
            <person name="Hugenholtz P."/>
            <person name="Woyke T."/>
            <person name="Wu D."/>
            <person name="Spring S."/>
            <person name="Schroeder M."/>
            <person name="Kopitz M."/>
            <person name="Brambilla E."/>
            <person name="Klenk H.-P."/>
            <person name="Eisen J.A."/>
        </authorList>
    </citation>
    <scope>NUCLEOTIDE SEQUENCE</scope>
    <source>
        <strain evidence="4">DSM 3403</strain>
    </source>
</reference>
<sequence>MIINRGRDWLIIIMTAFLITGGCFSAFAQKINAFVAPARGFTSWQPAANWEHAMLTGNGTMGAMVMGQPYDETIILSHAALYMPLAQSKKPISQADRLEEIRNLLLSGKNKEAALIPVEQRNIENYKDERDPFIPAFDVDIVQQPDAIHKYQRSVNFETGEAITDWASEKGVFQRKVFVSRKDSVVVISIKGDQPINCSINFNQRPVEWQQSKFVREGIREVKKEAEAEWLTFRSGFKIKNRVGLEGYEGVGRLILKGGNIETKEGKLTIENADEVLLLIKIAPSFDYKNSQLNLLKSALMKVPGDYLLLLKNHAGIHGELFKRVKFNLTTTNDDDNKLNAEELILKAKSKSSKVMIEKAFDAGRYNVISSTGYNPPNLQGIWSGTWTAPWTGGFTNDGNLATAISANLSTNMPELMHSFFNYHERLMDDYRLNANCLYNCRGIHIPAQATTTGWDTDFGETWCLTFWTGAAGWTAGFFYDYYLYTGDKAFLQQHAYPFMKEAALFYEDFMTLGTDGKLVFNPSYSPENNPSNNTSQATLNATMDVMIAKQLLRNCITAAKTLNTDKQKIKQWEAMLAKMPEYDVADDGSFREWLWDGVAENHHHRHTSQLYSLYDHADPDILSKPELTNAVAKTIQEKMKFRNAEGGGEMAFGLVQLGLAASRISDVKTVERIVQWLSSKYWSNGMGSFHNVGGLFNTDISGGLPYLITQMLISAEPGSISILPALPADWDKGSIEGILLRGQVKVNKMEWNGKKIQLKLTSTIDQRVQLQFPGFIDYLTVNEKQVAIAKSYSISLSANKEITIITTLK</sequence>
<dbReference type="GO" id="GO:0005975">
    <property type="term" value="P:carbohydrate metabolic process"/>
    <property type="evidence" value="ECO:0007669"/>
    <property type="project" value="InterPro"/>
</dbReference>
<dbReference type="InterPro" id="IPR016518">
    <property type="entry name" value="Alpha-L-fucosidase"/>
</dbReference>
<dbReference type="PANTHER" id="PTHR31084">
    <property type="entry name" value="ALPHA-L-FUCOSIDASE 2"/>
    <property type="match status" value="1"/>
</dbReference>
<dbReference type="OrthoDB" id="9802600at2"/>
<dbReference type="Pfam" id="PF21307">
    <property type="entry name" value="Glyco_hydro_95_C"/>
    <property type="match status" value="1"/>
</dbReference>
<dbReference type="Pfam" id="PF14498">
    <property type="entry name" value="Glyco_hyd_65N_2"/>
    <property type="match status" value="1"/>
</dbReference>
<dbReference type="InterPro" id="IPR008928">
    <property type="entry name" value="6-hairpin_glycosidase_sf"/>
</dbReference>
<evidence type="ECO:0000313" key="4">
    <source>
        <dbReference type="EMBL" id="AFD06685.1"/>
    </source>
</evidence>
<dbReference type="InterPro" id="IPR027414">
    <property type="entry name" value="GH95_N_dom"/>
</dbReference>
<dbReference type="HOGENOM" id="CLU_004617_0_0_10"/>
<feature type="domain" description="Alpha fucosidase A-like C-terminal" evidence="2">
    <location>
        <begin position="719"/>
        <end position="799"/>
    </location>
</feature>
<dbReference type="KEGG" id="scn:Solca_1618"/>